<organism evidence="1 2">
    <name type="scientific">Tahibacter amnicola</name>
    <dbReference type="NCBI Taxonomy" id="2976241"/>
    <lineage>
        <taxon>Bacteria</taxon>
        <taxon>Pseudomonadati</taxon>
        <taxon>Pseudomonadota</taxon>
        <taxon>Gammaproteobacteria</taxon>
        <taxon>Lysobacterales</taxon>
        <taxon>Rhodanobacteraceae</taxon>
        <taxon>Tahibacter</taxon>
    </lineage>
</organism>
<name>A0ABY6B8G1_9GAMM</name>
<keyword evidence="2" id="KW-1185">Reference proteome</keyword>
<protein>
    <submittedName>
        <fullName evidence="1">Uncharacterized protein</fullName>
    </submittedName>
</protein>
<dbReference type="RefSeq" id="WP_261692787.1">
    <property type="nucleotide sequence ID" value="NZ_CP104694.1"/>
</dbReference>
<reference evidence="1" key="1">
    <citation type="submission" date="2022-09" db="EMBL/GenBank/DDBJ databases">
        <title>Tahibacter sp. nov., isolated from a fresh water.</title>
        <authorList>
            <person name="Baek J.H."/>
            <person name="Lee J.K."/>
            <person name="Kim J.M."/>
            <person name="Jeon C.O."/>
        </authorList>
    </citation>
    <scope>NUCLEOTIDE SEQUENCE</scope>
    <source>
        <strain evidence="1">W38</strain>
    </source>
</reference>
<evidence type="ECO:0000313" key="1">
    <source>
        <dbReference type="EMBL" id="UXI65791.1"/>
    </source>
</evidence>
<dbReference type="EMBL" id="CP104694">
    <property type="protein sequence ID" value="UXI65791.1"/>
    <property type="molecule type" value="Genomic_DNA"/>
</dbReference>
<evidence type="ECO:0000313" key="2">
    <source>
        <dbReference type="Proteomes" id="UP001064632"/>
    </source>
</evidence>
<proteinExistence type="predicted"/>
<gene>
    <name evidence="1" type="ORF">N4264_13555</name>
</gene>
<accession>A0ABY6B8G1</accession>
<sequence length="326" mass="36745">MSRVHHFQRYATLENTVTNNTLQLISRINAYSPRAASRLLSELTGELVEIGVEISQQVRKDDSVPDGVILQRSFKILVEAKVDAPVDFRQLREHAAGFTTETLKILLLLTKVPVTRAQADDLAKLGNTSGVVVRNITYESICRALKDLFKPHEESILELADDYVAYCNDTGLFDQSRDLMRVVPCGKSVAINQAHQIYFQPSDRGYSNHSYIGIYHQKAVVAVMDVRSVFDADWRDGVLTRHLRDGELTDRYDESIIATIADARRLCGYEIETGHRFFCGSMAPTRFEKVSAGGMQGARFFNLKELLGTYGSVDDIAQQLRGRHWQ</sequence>
<dbReference type="Proteomes" id="UP001064632">
    <property type="component" value="Chromosome"/>
</dbReference>